<proteinExistence type="predicted"/>
<dbReference type="EMBL" id="LKAJ02000001">
    <property type="protein sequence ID" value="MCS5711575.1"/>
    <property type="molecule type" value="Genomic_DNA"/>
</dbReference>
<organism evidence="1 2">
    <name type="scientific">Candidatus Berkiella aquae</name>
    <dbReference type="NCBI Taxonomy" id="295108"/>
    <lineage>
        <taxon>Bacteria</taxon>
        <taxon>Pseudomonadati</taxon>
        <taxon>Pseudomonadota</taxon>
        <taxon>Gammaproteobacteria</taxon>
        <taxon>Candidatus Berkiellales</taxon>
        <taxon>Candidatus Berkiellaceae</taxon>
        <taxon>Candidatus Berkiella</taxon>
    </lineage>
</organism>
<evidence type="ECO:0000313" key="1">
    <source>
        <dbReference type="EMBL" id="MCS5711575.1"/>
    </source>
</evidence>
<sequence>MMQLHRIYVIGVVTNPEKGVMIFNDQIANGSFTFCGCEVHPGEDWRNQLFLAIKQKTWLEDIQFEQILWAQSFPAHVIAKDPTFTFFVHVNTVKKGHEHGYRWVKSLEEMNQLALFHPLALSLCEDVLKKRVSLSSK</sequence>
<accession>A0AAE3HXT2</accession>
<name>A0AAE3HXT2_9GAMM</name>
<dbReference type="RefSeq" id="WP_075066024.1">
    <property type="nucleotide sequence ID" value="NZ_LKAJ02000001.1"/>
</dbReference>
<keyword evidence="2" id="KW-1185">Reference proteome</keyword>
<protein>
    <submittedName>
        <fullName evidence="1">Uncharacterized protein</fullName>
    </submittedName>
</protein>
<dbReference type="Proteomes" id="UP000051497">
    <property type="component" value="Unassembled WGS sequence"/>
</dbReference>
<dbReference type="AlphaFoldDB" id="A0AAE3HXT2"/>
<reference evidence="1" key="1">
    <citation type="journal article" date="2016" name="Genome Announc.">
        <title>Draft Genome Sequences of Two Novel Amoeba-Resistant Intranuclear Bacteria, 'Candidatus Berkiella cookevillensis' and 'Candidatus Berkiella aquae'.</title>
        <authorList>
            <person name="Mehari Y.T."/>
            <person name="Arivett B.A."/>
            <person name="Farone A.L."/>
            <person name="Gunderson J.H."/>
            <person name="Farone M.B."/>
        </authorList>
    </citation>
    <scope>NUCLEOTIDE SEQUENCE</scope>
    <source>
        <strain evidence="1">HT99</strain>
    </source>
</reference>
<comment type="caution">
    <text evidence="1">The sequence shown here is derived from an EMBL/GenBank/DDBJ whole genome shotgun (WGS) entry which is preliminary data.</text>
</comment>
<evidence type="ECO:0000313" key="2">
    <source>
        <dbReference type="Proteomes" id="UP000051497"/>
    </source>
</evidence>
<reference evidence="1" key="2">
    <citation type="submission" date="2021-06" db="EMBL/GenBank/DDBJ databases">
        <title>Genomic Description and Analysis of Intracellular Bacteria, Candidatus Berkiella cookevillensis and Candidatus Berkiella aquae.</title>
        <authorList>
            <person name="Kidane D.T."/>
            <person name="Mehari Y.T."/>
            <person name="Rice F.C."/>
            <person name="Arivett B.A."/>
            <person name="Farone A.L."/>
            <person name="Berk S.G."/>
            <person name="Farone M.B."/>
        </authorList>
    </citation>
    <scope>NUCLEOTIDE SEQUENCE</scope>
    <source>
        <strain evidence="1">HT99</strain>
    </source>
</reference>
<gene>
    <name evidence="1" type="ORF">HT99x_009010</name>
</gene>